<organism evidence="1 2">
    <name type="scientific">Paraburkholderia unamae</name>
    <dbReference type="NCBI Taxonomy" id="219649"/>
    <lineage>
        <taxon>Bacteria</taxon>
        <taxon>Pseudomonadati</taxon>
        <taxon>Pseudomonadota</taxon>
        <taxon>Betaproteobacteria</taxon>
        <taxon>Burkholderiales</taxon>
        <taxon>Burkholderiaceae</taxon>
        <taxon>Paraburkholderia</taxon>
    </lineage>
</organism>
<gene>
    <name evidence="1" type="ORF">C7402_10913</name>
</gene>
<reference evidence="1 2" key="1">
    <citation type="submission" date="2018-05" db="EMBL/GenBank/DDBJ databases">
        <title>Genomic Encyclopedia of Type Strains, Phase IV (KMG-V): Genome sequencing to study the core and pangenomes of soil and plant-associated prokaryotes.</title>
        <authorList>
            <person name="Whitman W."/>
        </authorList>
    </citation>
    <scope>NUCLEOTIDE SEQUENCE [LARGE SCALE GENOMIC DNA]</scope>
    <source>
        <strain evidence="1 2">SCZa-39</strain>
    </source>
</reference>
<keyword evidence="2" id="KW-1185">Reference proteome</keyword>
<dbReference type="Proteomes" id="UP000245712">
    <property type="component" value="Unassembled WGS sequence"/>
</dbReference>
<proteinExistence type="predicted"/>
<name>A0ABX5KJW9_9BURK</name>
<sequence length="84" mass="8479">MTQPVTSSTPQAAPAAQDESISFEAHGFLNQSYDSLDALLHGLTHGEAALPAAELAAASAAPASAPEVTIVGQTDAVLPAHLFL</sequence>
<accession>A0ABX5KJW9</accession>
<evidence type="ECO:0000313" key="2">
    <source>
        <dbReference type="Proteomes" id="UP000245712"/>
    </source>
</evidence>
<dbReference type="EMBL" id="QEOB01000009">
    <property type="protein sequence ID" value="PVX82160.1"/>
    <property type="molecule type" value="Genomic_DNA"/>
</dbReference>
<dbReference type="RefSeq" id="WP_112172430.1">
    <property type="nucleotide sequence ID" value="NZ_QEOB01000009.1"/>
</dbReference>
<evidence type="ECO:0000313" key="1">
    <source>
        <dbReference type="EMBL" id="PVX82160.1"/>
    </source>
</evidence>
<comment type="caution">
    <text evidence="1">The sequence shown here is derived from an EMBL/GenBank/DDBJ whole genome shotgun (WGS) entry which is preliminary data.</text>
</comment>
<protein>
    <submittedName>
        <fullName evidence="1">Uncharacterized protein</fullName>
    </submittedName>
</protein>